<dbReference type="EMBL" id="UYJE01008660">
    <property type="protein sequence ID" value="VDI65817.1"/>
    <property type="molecule type" value="Genomic_DNA"/>
</dbReference>
<dbReference type="InterPro" id="IPR043472">
    <property type="entry name" value="Macro_dom-like"/>
</dbReference>
<evidence type="ECO:0000313" key="1">
    <source>
        <dbReference type="EMBL" id="VDI65817.1"/>
    </source>
</evidence>
<keyword evidence="2" id="KW-1185">Reference proteome</keyword>
<gene>
    <name evidence="1" type="ORF">MGAL_10B088905</name>
</gene>
<evidence type="ECO:0000313" key="2">
    <source>
        <dbReference type="Proteomes" id="UP000596742"/>
    </source>
</evidence>
<comment type="caution">
    <text evidence="1">The sequence shown here is derived from an EMBL/GenBank/DDBJ whole genome shotgun (WGS) entry which is preliminary data.</text>
</comment>
<reference evidence="1" key="1">
    <citation type="submission" date="2018-11" db="EMBL/GenBank/DDBJ databases">
        <authorList>
            <person name="Alioto T."/>
            <person name="Alioto T."/>
        </authorList>
    </citation>
    <scope>NUCLEOTIDE SEQUENCE</scope>
</reference>
<protein>
    <submittedName>
        <fullName evidence="1">Uncharacterized protein</fullName>
    </submittedName>
</protein>
<dbReference type="Proteomes" id="UP000596742">
    <property type="component" value="Unassembled WGS sequence"/>
</dbReference>
<organism evidence="1 2">
    <name type="scientific">Mytilus galloprovincialis</name>
    <name type="common">Mediterranean mussel</name>
    <dbReference type="NCBI Taxonomy" id="29158"/>
    <lineage>
        <taxon>Eukaryota</taxon>
        <taxon>Metazoa</taxon>
        <taxon>Spiralia</taxon>
        <taxon>Lophotrochozoa</taxon>
        <taxon>Mollusca</taxon>
        <taxon>Bivalvia</taxon>
        <taxon>Autobranchia</taxon>
        <taxon>Pteriomorphia</taxon>
        <taxon>Mytilida</taxon>
        <taxon>Mytiloidea</taxon>
        <taxon>Mytilidae</taxon>
        <taxon>Mytilinae</taxon>
        <taxon>Mytilus</taxon>
    </lineage>
</organism>
<proteinExistence type="predicted"/>
<dbReference type="AlphaFoldDB" id="A0A8B6GLU8"/>
<name>A0A8B6GLU8_MYTGA</name>
<sequence>MAALEETEMDATMNMMKRMEQLESSTVKSADEEPSAQHRDEIKVIYYLRDIKRKMVDEWKQKFRKYEDRVKSTEGDIFVGTPEVDAVVSPANAFGFMDGGIDRVFSELFGWQMLSENLDIDENKLLRSPNISIESIYSKASSDIPNVKEICNQNCIFKMLKAIFPCITKSKLKENGVFILSVKGVKFDLQPGFADINKYVPQQWNVLENTTTTLTLGYLSIEKFNGNSVLMELKIGSDRLIGLFVAGKAINLSDFFIGKSITFTLKSLKGLFKSLRTVGLCYGATLETNESDIFSSSQLCVKEICLTDTKSKTVIRHVQCLRTVQINSQSHSCIKCSEHKRHKKYDQ</sequence>
<dbReference type="SUPFAM" id="SSF52949">
    <property type="entry name" value="Macro domain-like"/>
    <property type="match status" value="1"/>
</dbReference>
<dbReference type="Gene3D" id="3.40.220.10">
    <property type="entry name" value="Leucine Aminopeptidase, subunit E, domain 1"/>
    <property type="match status" value="1"/>
</dbReference>
<accession>A0A8B6GLU8</accession>
<dbReference type="OrthoDB" id="6128471at2759"/>